<dbReference type="EMBL" id="JACXVP010000002">
    <property type="protein sequence ID" value="KAG5620441.1"/>
    <property type="molecule type" value="Genomic_DNA"/>
</dbReference>
<organism evidence="2 3">
    <name type="scientific">Solanum commersonii</name>
    <name type="common">Commerson's wild potato</name>
    <name type="synonym">Commerson's nightshade</name>
    <dbReference type="NCBI Taxonomy" id="4109"/>
    <lineage>
        <taxon>Eukaryota</taxon>
        <taxon>Viridiplantae</taxon>
        <taxon>Streptophyta</taxon>
        <taxon>Embryophyta</taxon>
        <taxon>Tracheophyta</taxon>
        <taxon>Spermatophyta</taxon>
        <taxon>Magnoliopsida</taxon>
        <taxon>eudicotyledons</taxon>
        <taxon>Gunneridae</taxon>
        <taxon>Pentapetalae</taxon>
        <taxon>asterids</taxon>
        <taxon>lamiids</taxon>
        <taxon>Solanales</taxon>
        <taxon>Solanaceae</taxon>
        <taxon>Solanoideae</taxon>
        <taxon>Solaneae</taxon>
        <taxon>Solanum</taxon>
    </lineage>
</organism>
<proteinExistence type="predicted"/>
<protein>
    <submittedName>
        <fullName evidence="2">Uncharacterized protein</fullName>
    </submittedName>
</protein>
<feature type="transmembrane region" description="Helical" evidence="1">
    <location>
        <begin position="34"/>
        <end position="54"/>
    </location>
</feature>
<gene>
    <name evidence="2" type="ORF">H5410_005659</name>
</gene>
<keyword evidence="1" id="KW-1133">Transmembrane helix</keyword>
<keyword evidence="1" id="KW-0812">Transmembrane</keyword>
<name>A0A9J6A7D7_SOLCO</name>
<dbReference type="AlphaFoldDB" id="A0A9J6A7D7"/>
<accession>A0A9J6A7D7</accession>
<keyword evidence="1" id="KW-0472">Membrane</keyword>
<keyword evidence="3" id="KW-1185">Reference proteome</keyword>
<sequence length="74" mass="8804">MVNTIFSSFFVPNVLEIFESSTLYYLNLLKHHHILAKIFNSFWFFSIFIVSLFIEISFKIRFYNRCNGGSIVEI</sequence>
<dbReference type="Proteomes" id="UP000824120">
    <property type="component" value="Chromosome 2"/>
</dbReference>
<comment type="caution">
    <text evidence="2">The sequence shown here is derived from an EMBL/GenBank/DDBJ whole genome shotgun (WGS) entry which is preliminary data.</text>
</comment>
<evidence type="ECO:0000313" key="3">
    <source>
        <dbReference type="Proteomes" id="UP000824120"/>
    </source>
</evidence>
<evidence type="ECO:0000313" key="2">
    <source>
        <dbReference type="EMBL" id="KAG5620441.1"/>
    </source>
</evidence>
<evidence type="ECO:0000256" key="1">
    <source>
        <dbReference type="SAM" id="Phobius"/>
    </source>
</evidence>
<reference evidence="2 3" key="1">
    <citation type="submission" date="2020-09" db="EMBL/GenBank/DDBJ databases">
        <title>De no assembly of potato wild relative species, Solanum commersonii.</title>
        <authorList>
            <person name="Cho K."/>
        </authorList>
    </citation>
    <scope>NUCLEOTIDE SEQUENCE [LARGE SCALE GENOMIC DNA]</scope>
    <source>
        <strain evidence="2">LZ3.2</strain>
        <tissue evidence="2">Leaf</tissue>
    </source>
</reference>